<dbReference type="AlphaFoldDB" id="A0AAX2IMH6"/>
<gene>
    <name evidence="2" type="ORF">NCTC11212_02309</name>
</gene>
<comment type="caution">
    <text evidence="2">The sequence shown here is derived from an EMBL/GenBank/DDBJ whole genome shotgun (WGS) entry which is preliminary data.</text>
</comment>
<dbReference type="InterPro" id="IPR000182">
    <property type="entry name" value="GNAT_dom"/>
</dbReference>
<evidence type="ECO:0000313" key="2">
    <source>
        <dbReference type="EMBL" id="SQA90097.1"/>
    </source>
</evidence>
<organism evidence="2 3">
    <name type="scientific">Chryseobacterium balustinum</name>
    <dbReference type="NCBI Taxonomy" id="246"/>
    <lineage>
        <taxon>Bacteria</taxon>
        <taxon>Pseudomonadati</taxon>
        <taxon>Bacteroidota</taxon>
        <taxon>Flavobacteriia</taxon>
        <taxon>Flavobacteriales</taxon>
        <taxon>Weeksellaceae</taxon>
        <taxon>Chryseobacterium group</taxon>
        <taxon>Chryseobacterium</taxon>
    </lineage>
</organism>
<evidence type="ECO:0000313" key="3">
    <source>
        <dbReference type="Proteomes" id="UP000251937"/>
    </source>
</evidence>
<dbReference type="Pfam" id="PF13508">
    <property type="entry name" value="Acetyltransf_7"/>
    <property type="match status" value="1"/>
</dbReference>
<name>A0AAX2IMH6_9FLAO</name>
<dbReference type="Gene3D" id="3.40.630.30">
    <property type="match status" value="1"/>
</dbReference>
<dbReference type="SUPFAM" id="SSF55729">
    <property type="entry name" value="Acyl-CoA N-acyltransferases (Nat)"/>
    <property type="match status" value="1"/>
</dbReference>
<dbReference type="Proteomes" id="UP000251937">
    <property type="component" value="Unassembled WGS sequence"/>
</dbReference>
<dbReference type="CDD" id="cd04301">
    <property type="entry name" value="NAT_SF"/>
    <property type="match status" value="1"/>
</dbReference>
<dbReference type="RefSeq" id="WP_228427171.1">
    <property type="nucleotide sequence ID" value="NZ_UAVR01000011.1"/>
</dbReference>
<dbReference type="GO" id="GO:0016747">
    <property type="term" value="F:acyltransferase activity, transferring groups other than amino-acyl groups"/>
    <property type="evidence" value="ECO:0007669"/>
    <property type="project" value="InterPro"/>
</dbReference>
<protein>
    <submittedName>
        <fullName evidence="2">Acetyltransferase (GNAT) family</fullName>
    </submittedName>
</protein>
<sequence length="174" mass="19501">MKRSKVCQMPMPVMISRFRIRDKINFMITIQKYSEKDKIAENQKEDIVKFLFEHLEQYGDPQGDIAAAVNYSLGHQNKPGGTIVTATDQNSQSLVGAVVLNKTGMGGYIPENILVYIATDKKVRGQGIGKLLMQNAIGSCEGDIALHCEPENPAMQLYKKLGFTSKYLEMRLKK</sequence>
<dbReference type="EMBL" id="UAVR01000011">
    <property type="protein sequence ID" value="SQA90097.1"/>
    <property type="molecule type" value="Genomic_DNA"/>
</dbReference>
<dbReference type="InterPro" id="IPR016181">
    <property type="entry name" value="Acyl_CoA_acyltransferase"/>
</dbReference>
<feature type="domain" description="N-acetyltransferase" evidence="1">
    <location>
        <begin position="37"/>
        <end position="174"/>
    </location>
</feature>
<evidence type="ECO:0000259" key="1">
    <source>
        <dbReference type="PROSITE" id="PS51186"/>
    </source>
</evidence>
<dbReference type="PROSITE" id="PS51186">
    <property type="entry name" value="GNAT"/>
    <property type="match status" value="1"/>
</dbReference>
<reference evidence="2 3" key="1">
    <citation type="submission" date="2018-06" db="EMBL/GenBank/DDBJ databases">
        <authorList>
            <consortium name="Pathogen Informatics"/>
            <person name="Doyle S."/>
        </authorList>
    </citation>
    <scope>NUCLEOTIDE SEQUENCE [LARGE SCALE GENOMIC DNA]</scope>
    <source>
        <strain evidence="2 3">NCTC11212</strain>
    </source>
</reference>
<proteinExistence type="predicted"/>
<accession>A0AAX2IMH6</accession>